<gene>
    <name evidence="3" type="ORF">MVEN_01887300</name>
</gene>
<feature type="compositionally biased region" description="Pro residues" evidence="1">
    <location>
        <begin position="451"/>
        <end position="465"/>
    </location>
</feature>
<dbReference type="AlphaFoldDB" id="A0A8H6XHV5"/>
<feature type="chain" id="PRO_5034394724" description="Big-1 domain-containing protein" evidence="2">
    <location>
        <begin position="37"/>
        <end position="570"/>
    </location>
</feature>
<comment type="caution">
    <text evidence="3">The sequence shown here is derived from an EMBL/GenBank/DDBJ whole genome shotgun (WGS) entry which is preliminary data.</text>
</comment>
<evidence type="ECO:0000313" key="4">
    <source>
        <dbReference type="Proteomes" id="UP000620124"/>
    </source>
</evidence>
<evidence type="ECO:0008006" key="5">
    <source>
        <dbReference type="Google" id="ProtNLM"/>
    </source>
</evidence>
<feature type="signal peptide" evidence="2">
    <location>
        <begin position="1"/>
        <end position="36"/>
    </location>
</feature>
<dbReference type="EMBL" id="JACAZI010000018">
    <property type="protein sequence ID" value="KAF7341498.1"/>
    <property type="molecule type" value="Genomic_DNA"/>
</dbReference>
<dbReference type="OrthoDB" id="2129641at2759"/>
<feature type="compositionally biased region" description="Low complexity" evidence="1">
    <location>
        <begin position="466"/>
        <end position="480"/>
    </location>
</feature>
<sequence>MADACQVPRPTQMFPSLGAVFRQALTLLVLSGTVSTQKAPAYDPAPFNYIGTIDGMTLNTASGPLGGGTLTVNGFKITIPKNTLVTLPSITVAWPELFVNGQPNLPLLGSVSWEATVFGNVVAGQHIAGLVYITQEATQSLTGFITSINFTTGHFFVDNAVECVLNDPLGRYGHTYTTNPLWSVDPDNPSVRASTGFPICIPRNSTDPECPLTNRPVDTQGNYLSIFTYPDPARVVAGGLDPRIMAPLAVGDYIIFSGIKTSEGVLALYSLEANLGIRTAPGTKPAYITVESANYGIIDPNPNLETGETRAVALATDATTTVEWFAIDVDPCTGEESERQLVIAQGSGVAPVGKIVYRLGKVDASPATREVGFRYSSGTSPGPRGIVAGQFIQPIFDFIFPELITFGANEVPNQFDVIPFLALGSGPLELGNPLAAPLASPTIVGQLSPWPGNPVPAPTSCPPPSAVTSTTPTTTPSATPSSPPPAKDIITIVSASSRNQKGQTTTTVVASSNNPAAQLFMAITGVDNVAATAMTKQANGQFSLAISTKGKPSSVTVTSSLGGTPVTQAV</sequence>
<keyword evidence="4" id="KW-1185">Reference proteome</keyword>
<evidence type="ECO:0000256" key="2">
    <source>
        <dbReference type="SAM" id="SignalP"/>
    </source>
</evidence>
<protein>
    <recommendedName>
        <fullName evidence="5">Big-1 domain-containing protein</fullName>
    </recommendedName>
</protein>
<feature type="region of interest" description="Disordered" evidence="1">
    <location>
        <begin position="449"/>
        <end position="486"/>
    </location>
</feature>
<evidence type="ECO:0000313" key="3">
    <source>
        <dbReference type="EMBL" id="KAF7341498.1"/>
    </source>
</evidence>
<keyword evidence="2" id="KW-0732">Signal</keyword>
<accession>A0A8H6XHV5</accession>
<dbReference type="Proteomes" id="UP000620124">
    <property type="component" value="Unassembled WGS sequence"/>
</dbReference>
<evidence type="ECO:0000256" key="1">
    <source>
        <dbReference type="SAM" id="MobiDB-lite"/>
    </source>
</evidence>
<name>A0A8H6XHV5_9AGAR</name>
<organism evidence="3 4">
    <name type="scientific">Mycena venus</name>
    <dbReference type="NCBI Taxonomy" id="2733690"/>
    <lineage>
        <taxon>Eukaryota</taxon>
        <taxon>Fungi</taxon>
        <taxon>Dikarya</taxon>
        <taxon>Basidiomycota</taxon>
        <taxon>Agaricomycotina</taxon>
        <taxon>Agaricomycetes</taxon>
        <taxon>Agaricomycetidae</taxon>
        <taxon>Agaricales</taxon>
        <taxon>Marasmiineae</taxon>
        <taxon>Mycenaceae</taxon>
        <taxon>Mycena</taxon>
    </lineage>
</organism>
<proteinExistence type="predicted"/>
<reference evidence="3" key="1">
    <citation type="submission" date="2020-05" db="EMBL/GenBank/DDBJ databases">
        <title>Mycena genomes resolve the evolution of fungal bioluminescence.</title>
        <authorList>
            <person name="Tsai I.J."/>
        </authorList>
    </citation>
    <scope>NUCLEOTIDE SEQUENCE</scope>
    <source>
        <strain evidence="3">CCC161011</strain>
    </source>
</reference>